<keyword evidence="1 12" id="KW-0547">Nucleotide-binding</keyword>
<dbReference type="InterPro" id="IPR027417">
    <property type="entry name" value="P-loop_NTPase"/>
</dbReference>
<evidence type="ECO:0000256" key="9">
    <source>
        <dbReference type="ARBA" id="ARBA00023204"/>
    </source>
</evidence>
<dbReference type="GO" id="GO:0006310">
    <property type="term" value="P:DNA recombination"/>
    <property type="evidence" value="ECO:0007669"/>
    <property type="project" value="UniProtKB-UniRule"/>
</dbReference>
<protein>
    <recommendedName>
        <fullName evidence="12">ATP-dependent DNA helicase PIF1</fullName>
        <ecNumber evidence="12">5.6.2.3</ecNumber>
    </recommendedName>
    <alternativeName>
        <fullName evidence="12">DNA 5'-3' helicase PIF1</fullName>
    </alternativeName>
    <alternativeName>
        <fullName evidence="12">DNA repair and recombination helicase PIF1</fullName>
    </alternativeName>
</protein>
<proteinExistence type="inferred from homology"/>
<dbReference type="InterPro" id="IPR048293">
    <property type="entry name" value="PIF1_RRM3_pfh1"/>
</dbReference>
<comment type="subunit">
    <text evidence="12">Monomer.</text>
</comment>
<dbReference type="GO" id="GO:0005634">
    <property type="term" value="C:nucleus"/>
    <property type="evidence" value="ECO:0007669"/>
    <property type="project" value="UniProtKB-SubCell"/>
</dbReference>
<dbReference type="Pfam" id="PF05970">
    <property type="entry name" value="PIF1"/>
    <property type="match status" value="1"/>
</dbReference>
<organism evidence="15 16">
    <name type="scientific">Cytospora leucostoma</name>
    <dbReference type="NCBI Taxonomy" id="1230097"/>
    <lineage>
        <taxon>Eukaryota</taxon>
        <taxon>Fungi</taxon>
        <taxon>Dikarya</taxon>
        <taxon>Ascomycota</taxon>
        <taxon>Pezizomycotina</taxon>
        <taxon>Sordariomycetes</taxon>
        <taxon>Sordariomycetidae</taxon>
        <taxon>Diaporthales</taxon>
        <taxon>Cytosporaceae</taxon>
        <taxon>Cytospora</taxon>
    </lineage>
</organism>
<evidence type="ECO:0000256" key="2">
    <source>
        <dbReference type="ARBA" id="ARBA00022763"/>
    </source>
</evidence>
<evidence type="ECO:0000256" key="10">
    <source>
        <dbReference type="ARBA" id="ARBA00023235"/>
    </source>
</evidence>
<dbReference type="Proteomes" id="UP000285146">
    <property type="component" value="Unassembled WGS sequence"/>
</dbReference>
<feature type="compositionally biased region" description="Low complexity" evidence="13">
    <location>
        <begin position="48"/>
        <end position="61"/>
    </location>
</feature>
<dbReference type="Gene3D" id="3.40.50.300">
    <property type="entry name" value="P-loop containing nucleotide triphosphate hydrolases"/>
    <property type="match status" value="1"/>
</dbReference>
<comment type="catalytic activity">
    <reaction evidence="12">
        <text>ATP + H2O = ADP + phosphate + H(+)</text>
        <dbReference type="Rhea" id="RHEA:13065"/>
        <dbReference type="ChEBI" id="CHEBI:15377"/>
        <dbReference type="ChEBI" id="CHEBI:15378"/>
        <dbReference type="ChEBI" id="CHEBI:30616"/>
        <dbReference type="ChEBI" id="CHEBI:43474"/>
        <dbReference type="ChEBI" id="CHEBI:456216"/>
        <dbReference type="EC" id="5.6.2.3"/>
    </reaction>
</comment>
<accession>A0A423XK23</accession>
<evidence type="ECO:0000256" key="8">
    <source>
        <dbReference type="ARBA" id="ARBA00023172"/>
    </source>
</evidence>
<sequence>MTTRKRQATEILEKPRAKKPVNHSNQTLHAFFSPRQTQISDAAHQKAPPDGAGAPAGSAKAITSVRPSSPLSDEQHRVLRMVLDEGRNIFFTGSAGTGKSLLLREIIKALKQKYAKTPDCLAICASTGMAAQNIGGTTIHAWGAVTPGIYDVGKQISYIKTCRPAHRRWKTTKVFIIDEVSMVDGQLFDLLAALAVALRKKTDRPFGGIQLVITGDFFQLPPITQSGKDVFFAFQSNAWKECIENTVTLTQVFRQKDNHFVDLLNELRRGDITPATREALTRLSRPLPQDDGLLPTELFPLRAEVDRANAARLSALSGQSYIFTARDSGSAVPAKRQKLLDNMMAVKILELKRDAQVMLVKNASETLVNGSVGRVMGFLPSPERRHKEDDELLPLVEFRTFRGKETVLVSREEFRAEDSEGKLLAKRVQVPLVLAWAMSIHKAQGQTIQRVKVNLNKVFEKGQSYVALSRAASLEGLQVLGFDSRKVMAHPRVVEWSKSLA</sequence>
<feature type="compositionally biased region" description="Polar residues" evidence="13">
    <location>
        <begin position="22"/>
        <end position="40"/>
    </location>
</feature>
<evidence type="ECO:0000256" key="12">
    <source>
        <dbReference type="HAMAP-Rule" id="MF_03176"/>
    </source>
</evidence>
<dbReference type="EMBL" id="LKEB01000004">
    <property type="protein sequence ID" value="ROW16673.1"/>
    <property type="molecule type" value="Genomic_DNA"/>
</dbReference>
<keyword evidence="11 12" id="KW-0539">Nucleus</keyword>
<dbReference type="GO" id="GO:0016887">
    <property type="term" value="F:ATP hydrolysis activity"/>
    <property type="evidence" value="ECO:0007669"/>
    <property type="project" value="RHEA"/>
</dbReference>
<dbReference type="InterPro" id="IPR003593">
    <property type="entry name" value="AAA+_ATPase"/>
</dbReference>
<evidence type="ECO:0000313" key="16">
    <source>
        <dbReference type="Proteomes" id="UP000285146"/>
    </source>
</evidence>
<dbReference type="AlphaFoldDB" id="A0A423XK23"/>
<evidence type="ECO:0000256" key="4">
    <source>
        <dbReference type="ARBA" id="ARBA00022806"/>
    </source>
</evidence>
<comment type="subcellular location">
    <subcellularLocation>
        <location evidence="12">Nucleus</location>
    </subcellularLocation>
    <subcellularLocation>
        <location evidence="12">Mitochondrion</location>
    </subcellularLocation>
</comment>
<dbReference type="GO" id="GO:0043139">
    <property type="term" value="F:5'-3' DNA helicase activity"/>
    <property type="evidence" value="ECO:0007669"/>
    <property type="project" value="UniProtKB-UniRule"/>
</dbReference>
<comment type="similarity">
    <text evidence="12">Belongs to the helicase family. PIF1 subfamily.</text>
</comment>
<evidence type="ECO:0000256" key="5">
    <source>
        <dbReference type="ARBA" id="ARBA00022840"/>
    </source>
</evidence>
<feature type="domain" description="AAA+ ATPase" evidence="14">
    <location>
        <begin position="85"/>
        <end position="217"/>
    </location>
</feature>
<dbReference type="PANTHER" id="PTHR47642">
    <property type="entry name" value="ATP-DEPENDENT DNA HELICASE"/>
    <property type="match status" value="1"/>
</dbReference>
<keyword evidence="9 12" id="KW-0234">DNA repair</keyword>
<dbReference type="CDD" id="cd18037">
    <property type="entry name" value="DEXSc_Pif1_like"/>
    <property type="match status" value="1"/>
</dbReference>
<reference evidence="15 16" key="1">
    <citation type="submission" date="2015-09" db="EMBL/GenBank/DDBJ databases">
        <title>Host preference determinants of Valsa canker pathogens revealed by comparative genomics.</title>
        <authorList>
            <person name="Yin Z."/>
            <person name="Huang L."/>
        </authorList>
    </citation>
    <scope>NUCLEOTIDE SEQUENCE [LARGE SCALE GENOMIC DNA]</scope>
    <source>
        <strain evidence="15 16">SXYLt</strain>
    </source>
</reference>
<feature type="DNA-binding region" evidence="12">
    <location>
        <begin position="463"/>
        <end position="482"/>
    </location>
</feature>
<comment type="function">
    <text evidence="12">DNA-dependent ATPase and 5'-3' DNA helicase required for the maintenance of both mitochondrial and nuclear genome stability.</text>
</comment>
<dbReference type="InterPro" id="IPR049163">
    <property type="entry name" value="Pif1-like_2B_dom"/>
</dbReference>
<evidence type="ECO:0000256" key="3">
    <source>
        <dbReference type="ARBA" id="ARBA00022801"/>
    </source>
</evidence>
<dbReference type="GO" id="GO:0005524">
    <property type="term" value="F:ATP binding"/>
    <property type="evidence" value="ECO:0007669"/>
    <property type="project" value="UniProtKB-UniRule"/>
</dbReference>
<dbReference type="HAMAP" id="MF_03176">
    <property type="entry name" value="PIF1"/>
    <property type="match status" value="1"/>
</dbReference>
<dbReference type="GO" id="GO:0005739">
    <property type="term" value="C:mitochondrion"/>
    <property type="evidence" value="ECO:0007669"/>
    <property type="project" value="UniProtKB-SubCell"/>
</dbReference>
<evidence type="ECO:0000313" key="15">
    <source>
        <dbReference type="EMBL" id="ROW16673.1"/>
    </source>
</evidence>
<feature type="binding site" evidence="12">
    <location>
        <begin position="93"/>
        <end position="100"/>
    </location>
    <ligand>
        <name>ATP</name>
        <dbReference type="ChEBI" id="CHEBI:30616"/>
    </ligand>
</feature>
<dbReference type="EC" id="5.6.2.3" evidence="12"/>
<keyword evidence="10 12" id="KW-0413">Isomerase</keyword>
<dbReference type="Pfam" id="PF21530">
    <property type="entry name" value="Pif1_2B_dom"/>
    <property type="match status" value="1"/>
</dbReference>
<dbReference type="STRING" id="1230097.A0A423XK23"/>
<dbReference type="SMART" id="SM00382">
    <property type="entry name" value="AAA"/>
    <property type="match status" value="1"/>
</dbReference>
<keyword evidence="4 12" id="KW-0347">Helicase</keyword>
<keyword evidence="3 12" id="KW-0378">Hydrolase</keyword>
<keyword evidence="2 12" id="KW-0227">DNA damage</keyword>
<keyword evidence="8 12" id="KW-0233">DNA recombination</keyword>
<keyword evidence="16" id="KW-1185">Reference proteome</keyword>
<evidence type="ECO:0000256" key="7">
    <source>
        <dbReference type="ARBA" id="ARBA00023128"/>
    </source>
</evidence>
<gene>
    <name evidence="12" type="primary">PIF1</name>
    <name evidence="15" type="ORF">VPNG_01514</name>
</gene>
<evidence type="ECO:0000256" key="6">
    <source>
        <dbReference type="ARBA" id="ARBA00023125"/>
    </source>
</evidence>
<dbReference type="InParanoid" id="A0A423XK23"/>
<dbReference type="PANTHER" id="PTHR47642:SF5">
    <property type="entry name" value="ATP-DEPENDENT DNA HELICASE"/>
    <property type="match status" value="1"/>
</dbReference>
<comment type="caution">
    <text evidence="15">The sequence shown here is derived from an EMBL/GenBank/DDBJ whole genome shotgun (WGS) entry which is preliminary data.</text>
</comment>
<evidence type="ECO:0000259" key="14">
    <source>
        <dbReference type="SMART" id="SM00382"/>
    </source>
</evidence>
<keyword evidence="5 12" id="KW-0067">ATP-binding</keyword>
<name>A0A423XK23_9PEZI</name>
<dbReference type="GO" id="GO:0000723">
    <property type="term" value="P:telomere maintenance"/>
    <property type="evidence" value="ECO:0007669"/>
    <property type="project" value="InterPro"/>
</dbReference>
<dbReference type="GO" id="GO:0003677">
    <property type="term" value="F:DNA binding"/>
    <property type="evidence" value="ECO:0007669"/>
    <property type="project" value="UniProtKB-KW"/>
</dbReference>
<dbReference type="SUPFAM" id="SSF52540">
    <property type="entry name" value="P-loop containing nucleoside triphosphate hydrolases"/>
    <property type="match status" value="2"/>
</dbReference>
<evidence type="ECO:0000256" key="1">
    <source>
        <dbReference type="ARBA" id="ARBA00022741"/>
    </source>
</evidence>
<evidence type="ECO:0000256" key="11">
    <source>
        <dbReference type="ARBA" id="ARBA00023242"/>
    </source>
</evidence>
<dbReference type="InterPro" id="IPR010285">
    <property type="entry name" value="DNA_helicase_pif1-like_DEAD"/>
</dbReference>
<feature type="region of interest" description="Disordered" evidence="13">
    <location>
        <begin position="1"/>
        <end position="70"/>
    </location>
</feature>
<keyword evidence="7 12" id="KW-0496">Mitochondrion</keyword>
<dbReference type="CDD" id="cd18809">
    <property type="entry name" value="SF1_C_RecD"/>
    <property type="match status" value="1"/>
</dbReference>
<comment type="cofactor">
    <cofactor evidence="12">
        <name>Mg(2+)</name>
        <dbReference type="ChEBI" id="CHEBI:18420"/>
    </cofactor>
</comment>
<keyword evidence="6 12" id="KW-0238">DNA-binding</keyword>
<evidence type="ECO:0000256" key="13">
    <source>
        <dbReference type="SAM" id="MobiDB-lite"/>
    </source>
</evidence>
<dbReference type="OrthoDB" id="432234at2759"/>
<dbReference type="GO" id="GO:0006281">
    <property type="term" value="P:DNA repair"/>
    <property type="evidence" value="ECO:0007669"/>
    <property type="project" value="UniProtKB-UniRule"/>
</dbReference>
<dbReference type="InterPro" id="IPR051055">
    <property type="entry name" value="PIF1_helicase"/>
</dbReference>